<reference evidence="1" key="1">
    <citation type="submission" date="2022-10" db="EMBL/GenBank/DDBJ databases">
        <title>Rhodococcus ferula Z13 complete genome.</title>
        <authorList>
            <person name="Long X."/>
            <person name="Zang M."/>
        </authorList>
    </citation>
    <scope>NUCLEOTIDE SEQUENCE</scope>
    <source>
        <strain evidence="1">Z13</strain>
    </source>
</reference>
<evidence type="ECO:0000313" key="1">
    <source>
        <dbReference type="EMBL" id="UYP19950.1"/>
    </source>
</evidence>
<keyword evidence="2" id="KW-1185">Reference proteome</keyword>
<name>A0ACD4DIQ2_9NOCA</name>
<accession>A0ACD4DIQ2</accession>
<proteinExistence type="predicted"/>
<sequence length="258" mass="27103">MDAATGAELHAYLRRIGLPVERAEDPVGEDLLRAVVAAQIATVPFENLDIHRGIPVDLDVAALTAKLVTGRRGGICYELNGLLARVLRGLGFDARLVGATVLAEGVPGPPLGHVAVVVRADGQVWLVDAGFGGEALVEEITDGDPGAGTPIEVRFDSGAAYRTDGTVRPLSDFVAMAHWHSTSPRSRFTGGIVCSVTGPDSRRTLSCAPDGGYRLVVTAGGSRTVHDLDSVQVVEVLHRDFGITLADPPRPRTFGSQA</sequence>
<gene>
    <name evidence="1" type="ORF">OED52_05180</name>
</gene>
<organism evidence="1 2">
    <name type="scientific">Rhodococcus sacchari</name>
    <dbReference type="NCBI Taxonomy" id="2962047"/>
    <lineage>
        <taxon>Bacteria</taxon>
        <taxon>Bacillati</taxon>
        <taxon>Actinomycetota</taxon>
        <taxon>Actinomycetes</taxon>
        <taxon>Mycobacteriales</taxon>
        <taxon>Nocardiaceae</taxon>
        <taxon>Rhodococcus</taxon>
    </lineage>
</organism>
<dbReference type="EMBL" id="CP107551">
    <property type="protein sequence ID" value="UYP19950.1"/>
    <property type="molecule type" value="Genomic_DNA"/>
</dbReference>
<evidence type="ECO:0000313" key="2">
    <source>
        <dbReference type="Proteomes" id="UP001156484"/>
    </source>
</evidence>
<dbReference type="Proteomes" id="UP001156484">
    <property type="component" value="Chromosome"/>
</dbReference>
<protein>
    <submittedName>
        <fullName evidence="1">Arylamine N-acetyltransferase</fullName>
    </submittedName>
</protein>